<dbReference type="GO" id="GO:0005886">
    <property type="term" value="C:plasma membrane"/>
    <property type="evidence" value="ECO:0007669"/>
    <property type="project" value="UniProtKB-SubCell"/>
</dbReference>
<dbReference type="PANTHER" id="PTHR12677:SF59">
    <property type="entry name" value="GOLGI APPARATUS MEMBRANE PROTEIN TVP38-RELATED"/>
    <property type="match status" value="1"/>
</dbReference>
<comment type="subcellular location">
    <subcellularLocation>
        <location evidence="1 6">Cell membrane</location>
        <topology evidence="1 6">Multi-pass membrane protein</topology>
    </subcellularLocation>
</comment>
<feature type="domain" description="VTT" evidence="7">
    <location>
        <begin position="47"/>
        <end position="138"/>
    </location>
</feature>
<comment type="caution">
    <text evidence="6">Lacks conserved residue(s) required for the propagation of feature annotation.</text>
</comment>
<feature type="non-terminal residue" evidence="8">
    <location>
        <position position="138"/>
    </location>
</feature>
<evidence type="ECO:0000256" key="5">
    <source>
        <dbReference type="ARBA" id="ARBA00023136"/>
    </source>
</evidence>
<proteinExistence type="inferred from homology"/>
<name>A0AA43UD31_9LACT</name>
<evidence type="ECO:0000256" key="3">
    <source>
        <dbReference type="ARBA" id="ARBA00022692"/>
    </source>
</evidence>
<dbReference type="AlphaFoldDB" id="A0AA43UD31"/>
<comment type="caution">
    <text evidence="8">The sequence shown here is derived from an EMBL/GenBank/DDBJ whole genome shotgun (WGS) entry which is preliminary data.</text>
</comment>
<evidence type="ECO:0000313" key="9">
    <source>
        <dbReference type="Proteomes" id="UP001171751"/>
    </source>
</evidence>
<evidence type="ECO:0000313" key="8">
    <source>
        <dbReference type="EMBL" id="MDO5457723.1"/>
    </source>
</evidence>
<dbReference type="EMBL" id="JAUNQW010000022">
    <property type="protein sequence ID" value="MDO5457723.1"/>
    <property type="molecule type" value="Genomic_DNA"/>
</dbReference>
<evidence type="ECO:0000256" key="4">
    <source>
        <dbReference type="ARBA" id="ARBA00022989"/>
    </source>
</evidence>
<gene>
    <name evidence="8" type="ORF">Q4F26_05180</name>
</gene>
<keyword evidence="3 6" id="KW-0812">Transmembrane</keyword>
<evidence type="ECO:0000256" key="6">
    <source>
        <dbReference type="RuleBase" id="RU366058"/>
    </source>
</evidence>
<dbReference type="Proteomes" id="UP001171751">
    <property type="component" value="Unassembled WGS sequence"/>
</dbReference>
<dbReference type="InterPro" id="IPR032816">
    <property type="entry name" value="VTT_dom"/>
</dbReference>
<protein>
    <recommendedName>
        <fullName evidence="6">TVP38/TMEM64 family membrane protein</fullName>
    </recommendedName>
</protein>
<evidence type="ECO:0000256" key="1">
    <source>
        <dbReference type="ARBA" id="ARBA00004651"/>
    </source>
</evidence>
<organism evidence="8 9">
    <name type="scientific">Atopococcus tabaci</name>
    <dbReference type="NCBI Taxonomy" id="269774"/>
    <lineage>
        <taxon>Bacteria</taxon>
        <taxon>Bacillati</taxon>
        <taxon>Bacillota</taxon>
        <taxon>Bacilli</taxon>
        <taxon>Lactobacillales</taxon>
        <taxon>Carnobacteriaceae</taxon>
        <taxon>Atopococcus</taxon>
    </lineage>
</organism>
<comment type="similarity">
    <text evidence="6">Belongs to the TVP38/TMEM64 family.</text>
</comment>
<sequence>MGFVIVLTIVIYRFIKPDDIRDLILSSGAWGQLMYVLCWIFLPMGFFPVGVLAVIGGMGFGFIRGSILTFIGAAFNLMFMFYISRYLFRETIQRWLKHKYPAILSMAQNDKRLKQFLVFARIVPVIPYTVENYVFGLT</sequence>
<evidence type="ECO:0000256" key="2">
    <source>
        <dbReference type="ARBA" id="ARBA00022475"/>
    </source>
</evidence>
<reference evidence="8" key="1">
    <citation type="submission" date="2023-07" db="EMBL/GenBank/DDBJ databases">
        <title>Between Cages and Wild: Unraveling the Impact of Captivity on Animal Microbiomes and Antimicrobial Resistance.</title>
        <authorList>
            <person name="Schmartz G.P."/>
            <person name="Rehner J."/>
            <person name="Schuff M.J."/>
            <person name="Becker S.L."/>
            <person name="Kravczyk M."/>
            <person name="Gurevich A."/>
            <person name="Francke R."/>
            <person name="Mueller R."/>
            <person name="Keller V."/>
            <person name="Keller A."/>
        </authorList>
    </citation>
    <scope>NUCLEOTIDE SEQUENCE</scope>
    <source>
        <strain evidence="8">S39M_St_73</strain>
    </source>
</reference>
<keyword evidence="2 6" id="KW-1003">Cell membrane</keyword>
<accession>A0AA43UD31</accession>
<dbReference type="Pfam" id="PF09335">
    <property type="entry name" value="VTT_dom"/>
    <property type="match status" value="1"/>
</dbReference>
<feature type="transmembrane region" description="Helical" evidence="6">
    <location>
        <begin position="33"/>
        <end position="55"/>
    </location>
</feature>
<feature type="transmembrane region" description="Helical" evidence="6">
    <location>
        <begin position="67"/>
        <end position="88"/>
    </location>
</feature>
<dbReference type="PANTHER" id="PTHR12677">
    <property type="entry name" value="GOLGI APPARATUS MEMBRANE PROTEIN TVP38-RELATED"/>
    <property type="match status" value="1"/>
</dbReference>
<dbReference type="InterPro" id="IPR015414">
    <property type="entry name" value="TMEM64"/>
</dbReference>
<keyword evidence="9" id="KW-1185">Reference proteome</keyword>
<keyword evidence="5 6" id="KW-0472">Membrane</keyword>
<keyword evidence="4 6" id="KW-1133">Transmembrane helix</keyword>
<evidence type="ECO:0000259" key="7">
    <source>
        <dbReference type="Pfam" id="PF09335"/>
    </source>
</evidence>